<dbReference type="Proteomes" id="UP000326759">
    <property type="component" value="Unassembled WGS sequence"/>
</dbReference>
<protein>
    <submittedName>
        <fullName evidence="2">Uncharacterized protein</fullName>
    </submittedName>
</protein>
<reference evidence="2 3" key="1">
    <citation type="journal article" date="2019" name="PLoS Biol.">
        <title>Sex chromosomes control vertical transmission of feminizing Wolbachia symbionts in an isopod.</title>
        <authorList>
            <person name="Becking T."/>
            <person name="Chebbi M.A."/>
            <person name="Giraud I."/>
            <person name="Moumen B."/>
            <person name="Laverre T."/>
            <person name="Caubet Y."/>
            <person name="Peccoud J."/>
            <person name="Gilbert C."/>
            <person name="Cordaux R."/>
        </authorList>
    </citation>
    <scope>NUCLEOTIDE SEQUENCE [LARGE SCALE GENOMIC DNA]</scope>
    <source>
        <strain evidence="2">ANa2</strain>
        <tissue evidence="2">Whole body excluding digestive tract and cuticle</tissue>
    </source>
</reference>
<evidence type="ECO:0000313" key="3">
    <source>
        <dbReference type="Proteomes" id="UP000326759"/>
    </source>
</evidence>
<gene>
    <name evidence="2" type="ORF">Anas_01849</name>
</gene>
<evidence type="ECO:0000313" key="2">
    <source>
        <dbReference type="EMBL" id="KAB7495210.1"/>
    </source>
</evidence>
<sequence length="82" mass="9422">MKTVKYESSAASISNNSQPNSNKRYEELVCIKNAFSSPGKLSIRKNSRSLPKTGLCFGILRNVHKQITEHQYEDSNIIFYYF</sequence>
<keyword evidence="3" id="KW-1185">Reference proteome</keyword>
<evidence type="ECO:0000256" key="1">
    <source>
        <dbReference type="SAM" id="MobiDB-lite"/>
    </source>
</evidence>
<dbReference type="EMBL" id="SEYY01022901">
    <property type="protein sequence ID" value="KAB7495210.1"/>
    <property type="molecule type" value="Genomic_DNA"/>
</dbReference>
<feature type="compositionally biased region" description="Polar residues" evidence="1">
    <location>
        <begin position="9"/>
        <end position="22"/>
    </location>
</feature>
<dbReference type="AlphaFoldDB" id="A0A5N5SND5"/>
<comment type="caution">
    <text evidence="2">The sequence shown here is derived from an EMBL/GenBank/DDBJ whole genome shotgun (WGS) entry which is preliminary data.</text>
</comment>
<feature type="region of interest" description="Disordered" evidence="1">
    <location>
        <begin position="1"/>
        <end position="22"/>
    </location>
</feature>
<accession>A0A5N5SND5</accession>
<name>A0A5N5SND5_9CRUS</name>
<organism evidence="2 3">
    <name type="scientific">Armadillidium nasatum</name>
    <dbReference type="NCBI Taxonomy" id="96803"/>
    <lineage>
        <taxon>Eukaryota</taxon>
        <taxon>Metazoa</taxon>
        <taxon>Ecdysozoa</taxon>
        <taxon>Arthropoda</taxon>
        <taxon>Crustacea</taxon>
        <taxon>Multicrustacea</taxon>
        <taxon>Malacostraca</taxon>
        <taxon>Eumalacostraca</taxon>
        <taxon>Peracarida</taxon>
        <taxon>Isopoda</taxon>
        <taxon>Oniscidea</taxon>
        <taxon>Crinocheta</taxon>
        <taxon>Armadillidiidae</taxon>
        <taxon>Armadillidium</taxon>
    </lineage>
</organism>
<proteinExistence type="predicted"/>